<dbReference type="Gene3D" id="3.30.40.10">
    <property type="entry name" value="Zinc/RING finger domain, C3HC4 (zinc finger)"/>
    <property type="match status" value="1"/>
</dbReference>
<dbReference type="RefSeq" id="XP_062788959.1">
    <property type="nucleotide sequence ID" value="XM_062932908.1"/>
</dbReference>
<evidence type="ECO:0008006" key="4">
    <source>
        <dbReference type="Google" id="ProtNLM"/>
    </source>
</evidence>
<evidence type="ECO:0000313" key="2">
    <source>
        <dbReference type="EMBL" id="WRT64219.1"/>
    </source>
</evidence>
<evidence type="ECO:0000256" key="1">
    <source>
        <dbReference type="SAM" id="MobiDB-lite"/>
    </source>
</evidence>
<dbReference type="Proteomes" id="UP001329825">
    <property type="component" value="Chromosome 1"/>
</dbReference>
<dbReference type="GeneID" id="87953279"/>
<gene>
    <name evidence="2" type="ORF">IL334_001148</name>
</gene>
<dbReference type="InterPro" id="IPR013083">
    <property type="entry name" value="Znf_RING/FYVE/PHD"/>
</dbReference>
<name>A0ABZ1CSR4_9TREE</name>
<reference evidence="2 3" key="1">
    <citation type="submission" date="2024-01" db="EMBL/GenBank/DDBJ databases">
        <title>Comparative genomics of Cryptococcus and Kwoniella reveals pathogenesis evolution and contrasting modes of karyotype evolution via chromosome fusion or intercentromeric recombination.</title>
        <authorList>
            <person name="Coelho M.A."/>
            <person name="David-Palma M."/>
            <person name="Shea T."/>
            <person name="Bowers K."/>
            <person name="McGinley-Smith S."/>
            <person name="Mohammad A.W."/>
            <person name="Gnirke A."/>
            <person name="Yurkov A.M."/>
            <person name="Nowrousian M."/>
            <person name="Sun S."/>
            <person name="Cuomo C.A."/>
            <person name="Heitman J."/>
        </authorList>
    </citation>
    <scope>NUCLEOTIDE SEQUENCE [LARGE SCALE GENOMIC DNA]</scope>
    <source>
        <strain evidence="2">CBS 11374</strain>
    </source>
</reference>
<proteinExistence type="predicted"/>
<feature type="compositionally biased region" description="Basic and acidic residues" evidence="1">
    <location>
        <begin position="140"/>
        <end position="151"/>
    </location>
</feature>
<dbReference type="EMBL" id="CP141881">
    <property type="protein sequence ID" value="WRT64219.1"/>
    <property type="molecule type" value="Genomic_DNA"/>
</dbReference>
<feature type="compositionally biased region" description="Polar residues" evidence="1">
    <location>
        <begin position="152"/>
        <end position="162"/>
    </location>
</feature>
<sequence length="367" mass="41355">MSSDLSDDEQIAISIAKAEGQRYADSQLPAGRTQPRRQAKRKAQDQIQENLMVENVWSDTFTVMKEAKRTKMIQLSNKGASNIGALSTHNGRRAQENDSDVNDERNKEDVEDEHPVLDNEDNEGTQNDHDHGENPTTIHQDYDAVHDDNHRQPTSTQRFSHQVSKESVAVTTQLPITATLEPRENPLENDTPNLQEDKADAPILEEDLAENEDPVTEVGMDPDDKAVLRKGPEDYEDLFVYGIGIARQDHSSEFCAICLSPIEEAINLAIIQKQNPDLAIWYCPLERCNTSFCVGCVAESVMTTRHIHHGFTSESTISSPSPYRTLKRNPKCPCCRRNWSAIDVMKHASSYDPITFYEFGDFSKIKP</sequence>
<keyword evidence="3" id="KW-1185">Reference proteome</keyword>
<feature type="region of interest" description="Disordered" evidence="1">
    <location>
        <begin position="1"/>
        <end position="46"/>
    </location>
</feature>
<feature type="compositionally biased region" description="Acidic residues" evidence="1">
    <location>
        <begin position="1"/>
        <end position="10"/>
    </location>
</feature>
<protein>
    <recommendedName>
        <fullName evidence="4">RING-type domain-containing protein</fullName>
    </recommendedName>
</protein>
<evidence type="ECO:0000313" key="3">
    <source>
        <dbReference type="Proteomes" id="UP001329825"/>
    </source>
</evidence>
<accession>A0ABZ1CSR4</accession>
<feature type="compositionally biased region" description="Basic and acidic residues" evidence="1">
    <location>
        <begin position="102"/>
        <end position="117"/>
    </location>
</feature>
<feature type="region of interest" description="Disordered" evidence="1">
    <location>
        <begin position="82"/>
        <end position="168"/>
    </location>
</feature>
<organism evidence="2 3">
    <name type="scientific">Kwoniella shivajii</name>
    <dbReference type="NCBI Taxonomy" id="564305"/>
    <lineage>
        <taxon>Eukaryota</taxon>
        <taxon>Fungi</taxon>
        <taxon>Dikarya</taxon>
        <taxon>Basidiomycota</taxon>
        <taxon>Agaricomycotina</taxon>
        <taxon>Tremellomycetes</taxon>
        <taxon>Tremellales</taxon>
        <taxon>Cryptococcaceae</taxon>
        <taxon>Kwoniella</taxon>
    </lineage>
</organism>